<dbReference type="Proteomes" id="UP000805704">
    <property type="component" value="Chromosome 20"/>
</dbReference>
<keyword evidence="2" id="KW-1185">Reference proteome</keyword>
<organism evidence="1 2">
    <name type="scientific">Nibea albiflora</name>
    <name type="common">Yellow drum</name>
    <name type="synonym">Corvina albiflora</name>
    <dbReference type="NCBI Taxonomy" id="240163"/>
    <lineage>
        <taxon>Eukaryota</taxon>
        <taxon>Metazoa</taxon>
        <taxon>Chordata</taxon>
        <taxon>Craniata</taxon>
        <taxon>Vertebrata</taxon>
        <taxon>Euteleostomi</taxon>
        <taxon>Actinopterygii</taxon>
        <taxon>Neopterygii</taxon>
        <taxon>Teleostei</taxon>
        <taxon>Neoteleostei</taxon>
        <taxon>Acanthomorphata</taxon>
        <taxon>Eupercaria</taxon>
        <taxon>Sciaenidae</taxon>
        <taxon>Nibea</taxon>
    </lineage>
</organism>
<accession>A0ACB7EXS6</accession>
<name>A0ACB7EXS6_NIBAL</name>
<comment type="caution">
    <text evidence="1">The sequence shown here is derived from an EMBL/GenBank/DDBJ whole genome shotgun (WGS) entry which is preliminary data.</text>
</comment>
<reference evidence="1" key="1">
    <citation type="submission" date="2020-04" db="EMBL/GenBank/DDBJ databases">
        <title>A chromosome-scale assembly and high-density genetic map of the yellow drum (Nibea albiflora) genome.</title>
        <authorList>
            <person name="Xu D."/>
            <person name="Zhang W."/>
            <person name="Chen R."/>
            <person name="Tan P."/>
            <person name="Wang L."/>
            <person name="Song H."/>
            <person name="Tian L."/>
            <person name="Zhu Q."/>
            <person name="Wang B."/>
        </authorList>
    </citation>
    <scope>NUCLEOTIDE SEQUENCE</scope>
    <source>
        <strain evidence="1">ZJHYS-2018</strain>
    </source>
</reference>
<evidence type="ECO:0000313" key="2">
    <source>
        <dbReference type="Proteomes" id="UP000805704"/>
    </source>
</evidence>
<gene>
    <name evidence="1" type="primary">CBX8.2</name>
    <name evidence="1" type="ORF">GBF38_023098</name>
</gene>
<sequence length="67" mass="7418">MRECRPGPAVIPTQAEAIHDSPARPTSSWSPCFTNVDSVTVTDVTMNFLTVTVRESSTDKGFFRESR</sequence>
<evidence type="ECO:0000313" key="1">
    <source>
        <dbReference type="EMBL" id="KAG8006995.1"/>
    </source>
</evidence>
<dbReference type="EMBL" id="CM024808">
    <property type="protein sequence ID" value="KAG8006995.1"/>
    <property type="molecule type" value="Genomic_DNA"/>
</dbReference>
<protein>
    <submittedName>
        <fullName evidence="1">Chromobox protein-like protein 8</fullName>
    </submittedName>
</protein>
<proteinExistence type="predicted"/>